<evidence type="ECO:0000313" key="4">
    <source>
        <dbReference type="Proteomes" id="UP001164286"/>
    </source>
</evidence>
<sequence length="417" mass="44155">MTPTYEVVPGDRVGLFQLGDTLWHILELLREEKTAYPKVEVTWDDSNSRDSPILITIPHLTLHFAADSQLLTTITLTDLATARLGLSLTYDTHLLCSSSQKLTRGLIGKVLGPTYDSKGSKGELVYPGVAFSVAGQPAGGRDEVVDKVVVSTKDGETVIPDDLLSCVIIPGKGVTLSFGSDTPVEIVVSETTAQDLLLDLGAPLRRYWKEDERLEKMWGGSAARDPVGEASGGEYFMNYFQYGLDFLISPHGLVEKVVAHSNIPGSALFQRYAKCAWSISTSSGPITSKSPLSAVSTAFSTSGVQTATPIITPPSPPPAPLESLAVPVPSVGAGKKAKRRSVSASSDKSPEVVVEASNVPSGASTDVEGMTLDRVGEGGLEGVTVEMKSRLVGYEGLVVEEDLASGGISSVLVYRAM</sequence>
<keyword evidence="4" id="KW-1185">Reference proteome</keyword>
<dbReference type="GeneID" id="77727096"/>
<evidence type="ECO:0000313" key="3">
    <source>
        <dbReference type="EMBL" id="KAI9639735.1"/>
    </source>
</evidence>
<dbReference type="Proteomes" id="UP001164286">
    <property type="component" value="Unassembled WGS sequence"/>
</dbReference>
<evidence type="ECO:0000256" key="2">
    <source>
        <dbReference type="SAM" id="MobiDB-lite"/>
    </source>
</evidence>
<dbReference type="PANTHER" id="PTHR13465">
    <property type="entry name" value="UPF0183 PROTEIN"/>
    <property type="match status" value="1"/>
</dbReference>
<dbReference type="Pfam" id="PF03676">
    <property type="entry name" value="PHAF1"/>
    <property type="match status" value="2"/>
</dbReference>
<dbReference type="InterPro" id="IPR005373">
    <property type="entry name" value="PHAF1"/>
</dbReference>
<dbReference type="PANTHER" id="PTHR13465:SF2">
    <property type="entry name" value="PHAGOSOME ASSEMBLY FACTOR 1"/>
    <property type="match status" value="1"/>
</dbReference>
<feature type="region of interest" description="Disordered" evidence="2">
    <location>
        <begin position="336"/>
        <end position="368"/>
    </location>
</feature>
<reference evidence="3" key="1">
    <citation type="journal article" date="2022" name="G3 (Bethesda)">
        <title>High quality genome of the basidiomycete yeast Dioszegia hungarica PDD-24b-2 isolated from cloud water.</title>
        <authorList>
            <person name="Jarrige D."/>
            <person name="Haridas S."/>
            <person name="Bleykasten-Grosshans C."/>
            <person name="Joly M."/>
            <person name="Nadalig T."/>
            <person name="Sancelme M."/>
            <person name="Vuilleumier S."/>
            <person name="Grigoriev I.V."/>
            <person name="Amato P."/>
            <person name="Bringel F."/>
        </authorList>
    </citation>
    <scope>NUCLEOTIDE SEQUENCE</scope>
    <source>
        <strain evidence="3">PDD-24b-2</strain>
    </source>
</reference>
<dbReference type="InterPro" id="IPR039156">
    <property type="entry name" value="PHAF1/BROMI"/>
</dbReference>
<dbReference type="AlphaFoldDB" id="A0AA38LXN9"/>
<dbReference type="RefSeq" id="XP_052949512.1">
    <property type="nucleotide sequence ID" value="XM_053087891.1"/>
</dbReference>
<protein>
    <submittedName>
        <fullName evidence="3">Uncharacterized protein</fullName>
    </submittedName>
</protein>
<gene>
    <name evidence="3" type="ORF">MKK02DRAFT_29730</name>
</gene>
<evidence type="ECO:0000256" key="1">
    <source>
        <dbReference type="ARBA" id="ARBA00024339"/>
    </source>
</evidence>
<proteinExistence type="inferred from homology"/>
<accession>A0AA38LXN9</accession>
<dbReference type="EMBL" id="JAKWFO010000001">
    <property type="protein sequence ID" value="KAI9639735.1"/>
    <property type="molecule type" value="Genomic_DNA"/>
</dbReference>
<organism evidence="3 4">
    <name type="scientific">Dioszegia hungarica</name>
    <dbReference type="NCBI Taxonomy" id="4972"/>
    <lineage>
        <taxon>Eukaryota</taxon>
        <taxon>Fungi</taxon>
        <taxon>Dikarya</taxon>
        <taxon>Basidiomycota</taxon>
        <taxon>Agaricomycotina</taxon>
        <taxon>Tremellomycetes</taxon>
        <taxon>Tremellales</taxon>
        <taxon>Bulleribasidiaceae</taxon>
        <taxon>Dioszegia</taxon>
    </lineage>
</organism>
<comment type="caution">
    <text evidence="3">The sequence shown here is derived from an EMBL/GenBank/DDBJ whole genome shotgun (WGS) entry which is preliminary data.</text>
</comment>
<name>A0AA38LXN9_9TREE</name>
<comment type="similarity">
    <text evidence="1">Belongs to the PHAF1 family.</text>
</comment>
<dbReference type="GO" id="GO:0005802">
    <property type="term" value="C:trans-Golgi network"/>
    <property type="evidence" value="ECO:0007669"/>
    <property type="project" value="TreeGrafter"/>
</dbReference>
<dbReference type="GO" id="GO:0043001">
    <property type="term" value="P:Golgi to plasma membrane protein transport"/>
    <property type="evidence" value="ECO:0007669"/>
    <property type="project" value="TreeGrafter"/>
</dbReference>